<comment type="similarity">
    <text evidence="1 5 6">Belongs to the peptidase S8 family.</text>
</comment>
<dbReference type="AlphaFoldDB" id="A0A285PTC2"/>
<feature type="active site" description="Charge relay system" evidence="5">
    <location>
        <position position="31"/>
    </location>
</feature>
<sequence length="295" mass="31651">MGMTNVGNLLELRRIYSRGITGKGITTAVLDTGIYAHPDFFIPRNKIVYFQDFIRNRKGPFDDNGHGTHVSGIIASGGRLGDGSGIGVAPESGIVMLKVLEKDGSGKIKNMLKGMEWILLNHEKYGIRIVNISVGMPVKNIENPEEEELVKKVEQLWNTGLVVVVAAGNDGPAPYTITSPGTSRKVITVGTGKEAGGDYSGQGPVPGTCVCKPDIIAPAINILSCDNHGKNYKRRSGTSMATPIVSGTVALLLSNEPWLSNRDVKIRLMQSALDCGMAKSRQGWGLLNPEGILRI</sequence>
<accession>A0A285PTC2</accession>
<evidence type="ECO:0000256" key="3">
    <source>
        <dbReference type="ARBA" id="ARBA00022801"/>
    </source>
</evidence>
<evidence type="ECO:0000313" key="8">
    <source>
        <dbReference type="EMBL" id="SOB72859.1"/>
    </source>
</evidence>
<keyword evidence="4 5" id="KW-0720">Serine protease</keyword>
<dbReference type="PROSITE" id="PS51892">
    <property type="entry name" value="SUBTILASE"/>
    <property type="match status" value="1"/>
</dbReference>
<dbReference type="Pfam" id="PF00082">
    <property type="entry name" value="Peptidase_S8"/>
    <property type="match status" value="1"/>
</dbReference>
<dbReference type="PROSITE" id="PS00136">
    <property type="entry name" value="SUBTILASE_ASP"/>
    <property type="match status" value="1"/>
</dbReference>
<gene>
    <name evidence="8" type="ORF">EHLA_2228</name>
</gene>
<dbReference type="InterPro" id="IPR015500">
    <property type="entry name" value="Peptidase_S8_subtilisin-rel"/>
</dbReference>
<dbReference type="GO" id="GO:0004252">
    <property type="term" value="F:serine-type endopeptidase activity"/>
    <property type="evidence" value="ECO:0007669"/>
    <property type="project" value="UniProtKB-UniRule"/>
</dbReference>
<keyword evidence="3 5" id="KW-0378">Hydrolase</keyword>
<reference evidence="9" key="1">
    <citation type="submission" date="2017-09" db="EMBL/GenBank/DDBJ databases">
        <authorList>
            <person name="Shetty A S."/>
        </authorList>
    </citation>
    <scope>NUCLEOTIDE SEQUENCE [LARGE SCALE GENOMIC DNA]</scope>
</reference>
<protein>
    <submittedName>
        <fullName evidence="8">Subtilase family</fullName>
        <ecNumber evidence="8">3.4.21.-</ecNumber>
    </submittedName>
</protein>
<evidence type="ECO:0000259" key="7">
    <source>
        <dbReference type="Pfam" id="PF00082"/>
    </source>
</evidence>
<evidence type="ECO:0000256" key="1">
    <source>
        <dbReference type="ARBA" id="ARBA00011073"/>
    </source>
</evidence>
<evidence type="ECO:0000256" key="2">
    <source>
        <dbReference type="ARBA" id="ARBA00022670"/>
    </source>
</evidence>
<name>A0A285PTC2_9FIRM</name>
<evidence type="ECO:0000256" key="4">
    <source>
        <dbReference type="ARBA" id="ARBA00022825"/>
    </source>
</evidence>
<dbReference type="Gene3D" id="3.40.50.200">
    <property type="entry name" value="Peptidase S8/S53 domain"/>
    <property type="match status" value="1"/>
</dbReference>
<dbReference type="PANTHER" id="PTHR43806">
    <property type="entry name" value="PEPTIDASE S8"/>
    <property type="match status" value="1"/>
</dbReference>
<dbReference type="InterPro" id="IPR050131">
    <property type="entry name" value="Peptidase_S8_subtilisin-like"/>
</dbReference>
<evidence type="ECO:0000256" key="5">
    <source>
        <dbReference type="PROSITE-ProRule" id="PRU01240"/>
    </source>
</evidence>
<feature type="active site" description="Charge relay system" evidence="5">
    <location>
        <position position="66"/>
    </location>
</feature>
<evidence type="ECO:0000313" key="9">
    <source>
        <dbReference type="Proteomes" id="UP000217549"/>
    </source>
</evidence>
<dbReference type="PRINTS" id="PR00723">
    <property type="entry name" value="SUBTILISIN"/>
</dbReference>
<dbReference type="InterPro" id="IPR000209">
    <property type="entry name" value="Peptidase_S8/S53_dom"/>
</dbReference>
<evidence type="ECO:0000256" key="6">
    <source>
        <dbReference type="RuleBase" id="RU003355"/>
    </source>
</evidence>
<dbReference type="KEGG" id="ehl:EHLA_2228"/>
<keyword evidence="9" id="KW-1185">Reference proteome</keyword>
<dbReference type="PROSITE" id="PS00138">
    <property type="entry name" value="SUBTILASE_SER"/>
    <property type="match status" value="1"/>
</dbReference>
<dbReference type="InterPro" id="IPR023827">
    <property type="entry name" value="Peptidase_S8_Asp-AS"/>
</dbReference>
<dbReference type="SUPFAM" id="SSF52743">
    <property type="entry name" value="Subtilisin-like"/>
    <property type="match status" value="1"/>
</dbReference>
<dbReference type="RefSeq" id="WP_021907247.1">
    <property type="nucleotide sequence ID" value="NZ_CP143936.1"/>
</dbReference>
<dbReference type="CDD" id="cd07487">
    <property type="entry name" value="Peptidases_S8_1"/>
    <property type="match status" value="1"/>
</dbReference>
<proteinExistence type="inferred from homology"/>
<dbReference type="EC" id="3.4.21.-" evidence="8"/>
<keyword evidence="2 5" id="KW-0645">Protease</keyword>
<organism evidence="8 9">
    <name type="scientific">Anaerobutyricum hallii</name>
    <dbReference type="NCBI Taxonomy" id="39488"/>
    <lineage>
        <taxon>Bacteria</taxon>
        <taxon>Bacillati</taxon>
        <taxon>Bacillota</taxon>
        <taxon>Clostridia</taxon>
        <taxon>Lachnospirales</taxon>
        <taxon>Lachnospiraceae</taxon>
        <taxon>Anaerobutyricum</taxon>
    </lineage>
</organism>
<dbReference type="EMBL" id="LT907978">
    <property type="protein sequence ID" value="SOB72859.1"/>
    <property type="molecule type" value="Genomic_DNA"/>
</dbReference>
<dbReference type="PANTHER" id="PTHR43806:SF65">
    <property type="entry name" value="SERINE PROTEASE APRX"/>
    <property type="match status" value="1"/>
</dbReference>
<feature type="active site" description="Charge relay system" evidence="5">
    <location>
        <position position="239"/>
    </location>
</feature>
<dbReference type="Proteomes" id="UP000217549">
    <property type="component" value="Chromosome I"/>
</dbReference>
<dbReference type="GO" id="GO:0006508">
    <property type="term" value="P:proteolysis"/>
    <property type="evidence" value="ECO:0007669"/>
    <property type="project" value="UniProtKB-KW"/>
</dbReference>
<dbReference type="PROSITE" id="PS00137">
    <property type="entry name" value="SUBTILASE_HIS"/>
    <property type="match status" value="1"/>
</dbReference>
<dbReference type="InterPro" id="IPR023828">
    <property type="entry name" value="Peptidase_S8_Ser-AS"/>
</dbReference>
<dbReference type="STRING" id="39488.ERS852450_02206"/>
<dbReference type="InterPro" id="IPR022398">
    <property type="entry name" value="Peptidase_S8_His-AS"/>
</dbReference>
<feature type="domain" description="Peptidase S8/S53" evidence="7">
    <location>
        <begin position="22"/>
        <end position="285"/>
    </location>
</feature>
<dbReference type="InterPro" id="IPR036852">
    <property type="entry name" value="Peptidase_S8/S53_dom_sf"/>
</dbReference>